<dbReference type="InterPro" id="IPR016181">
    <property type="entry name" value="Acyl_CoA_acyltransferase"/>
</dbReference>
<gene>
    <name evidence="4" type="ORF">CP975_19050</name>
</gene>
<feature type="domain" description="N-acetyltransferase" evidence="3">
    <location>
        <begin position="3"/>
        <end position="160"/>
    </location>
</feature>
<keyword evidence="2" id="KW-0012">Acyltransferase</keyword>
<sequence>MSVPVRRAVVADAGELARLRQLSLTCPAVPWTRPRAVPDGPWVEECQEAIAAMLRDQDTAAAFVVAAEPGRMAASAMGLLLPRLPGPDSGKPFNGDISTVATDPEFRRRGYARAVVTALMDWMTVSGCKRISLASSPEGEPLYTSLGFAYDDPRMSWRVR</sequence>
<dbReference type="InterPro" id="IPR050832">
    <property type="entry name" value="Bact_Acetyltransf"/>
</dbReference>
<keyword evidence="5" id="KW-1185">Reference proteome</keyword>
<keyword evidence="1 4" id="KW-0808">Transferase</keyword>
<dbReference type="CDD" id="cd04301">
    <property type="entry name" value="NAT_SF"/>
    <property type="match status" value="1"/>
</dbReference>
<dbReference type="Pfam" id="PF00583">
    <property type="entry name" value="Acetyltransf_1"/>
    <property type="match status" value="1"/>
</dbReference>
<evidence type="ECO:0000256" key="2">
    <source>
        <dbReference type="ARBA" id="ARBA00023315"/>
    </source>
</evidence>
<evidence type="ECO:0000313" key="4">
    <source>
        <dbReference type="EMBL" id="QEV19322.1"/>
    </source>
</evidence>
<evidence type="ECO:0000259" key="3">
    <source>
        <dbReference type="PROSITE" id="PS51186"/>
    </source>
</evidence>
<proteinExistence type="predicted"/>
<dbReference type="PROSITE" id="PS51186">
    <property type="entry name" value="GNAT"/>
    <property type="match status" value="1"/>
</dbReference>
<dbReference type="EMBL" id="CP023695">
    <property type="protein sequence ID" value="QEV19322.1"/>
    <property type="molecule type" value="Genomic_DNA"/>
</dbReference>
<dbReference type="GO" id="GO:0016747">
    <property type="term" value="F:acyltransferase activity, transferring groups other than amino-acyl groups"/>
    <property type="evidence" value="ECO:0007669"/>
    <property type="project" value="InterPro"/>
</dbReference>
<dbReference type="PANTHER" id="PTHR43877:SF1">
    <property type="entry name" value="ACETYLTRANSFERASE"/>
    <property type="match status" value="1"/>
</dbReference>
<dbReference type="PANTHER" id="PTHR43877">
    <property type="entry name" value="AMINOALKYLPHOSPHONATE N-ACETYLTRANSFERASE-RELATED-RELATED"/>
    <property type="match status" value="1"/>
</dbReference>
<organism evidence="4 5">
    <name type="scientific">Streptomyces alboniger</name>
    <dbReference type="NCBI Taxonomy" id="132473"/>
    <lineage>
        <taxon>Bacteria</taxon>
        <taxon>Bacillati</taxon>
        <taxon>Actinomycetota</taxon>
        <taxon>Actinomycetes</taxon>
        <taxon>Kitasatosporales</taxon>
        <taxon>Streptomycetaceae</taxon>
        <taxon>Streptomyces</taxon>
        <taxon>Streptomyces aurantiacus group</taxon>
    </lineage>
</organism>
<name>A0A5J6HJA0_STRAD</name>
<dbReference type="AlphaFoldDB" id="A0A5J6HJA0"/>
<dbReference type="InterPro" id="IPR000182">
    <property type="entry name" value="GNAT_dom"/>
</dbReference>
<dbReference type="SUPFAM" id="SSF55729">
    <property type="entry name" value="Acyl-CoA N-acyltransferases (Nat)"/>
    <property type="match status" value="1"/>
</dbReference>
<dbReference type="KEGG" id="salw:CP975_19050"/>
<evidence type="ECO:0000313" key="5">
    <source>
        <dbReference type="Proteomes" id="UP000326553"/>
    </source>
</evidence>
<dbReference type="Proteomes" id="UP000326553">
    <property type="component" value="Chromosome"/>
</dbReference>
<accession>A0A5J6HJA0</accession>
<reference evidence="4 5" key="1">
    <citation type="submission" date="2017-09" db="EMBL/GenBank/DDBJ databases">
        <authorList>
            <person name="Lee N."/>
            <person name="Cho B.-K."/>
        </authorList>
    </citation>
    <scope>NUCLEOTIDE SEQUENCE [LARGE SCALE GENOMIC DNA]</scope>
    <source>
        <strain evidence="4 5">ATCC 12461</strain>
    </source>
</reference>
<protein>
    <submittedName>
        <fullName evidence="4">GNAT family N-acetyltransferase</fullName>
    </submittedName>
</protein>
<dbReference type="Gene3D" id="3.40.630.30">
    <property type="match status" value="1"/>
</dbReference>
<evidence type="ECO:0000256" key="1">
    <source>
        <dbReference type="ARBA" id="ARBA00022679"/>
    </source>
</evidence>